<name>A0A1I4CLP3_9HYPH</name>
<feature type="transmembrane region" description="Helical" evidence="1">
    <location>
        <begin position="140"/>
        <end position="157"/>
    </location>
</feature>
<evidence type="ECO:0000259" key="3">
    <source>
        <dbReference type="Pfam" id="PF13194"/>
    </source>
</evidence>
<dbReference type="RefSeq" id="WP_091686146.1">
    <property type="nucleotide sequence ID" value="NZ_FOSN01000023.1"/>
</dbReference>
<feature type="transmembrane region" description="Helical" evidence="1">
    <location>
        <begin position="230"/>
        <end position="253"/>
    </location>
</feature>
<reference evidence="4 5" key="1">
    <citation type="submission" date="2016-10" db="EMBL/GenBank/DDBJ databases">
        <authorList>
            <person name="de Groot N.N."/>
        </authorList>
    </citation>
    <scope>NUCLEOTIDE SEQUENCE [LARGE SCALE GENOMIC DNA]</scope>
    <source>
        <strain evidence="4 5">NE2</strain>
    </source>
</reference>
<accession>A0A1I4CLP3</accession>
<dbReference type="PANTHER" id="PTHR39084">
    <property type="entry name" value="MEMBRANE PROTEIN-RELATED"/>
    <property type="match status" value="1"/>
</dbReference>
<feature type="domain" description="DUF4010" evidence="3">
    <location>
        <begin position="178"/>
        <end position="387"/>
    </location>
</feature>
<feature type="transmembrane region" description="Helical" evidence="1">
    <location>
        <begin position="325"/>
        <end position="353"/>
    </location>
</feature>
<feature type="transmembrane region" description="Helical" evidence="1">
    <location>
        <begin position="45"/>
        <end position="78"/>
    </location>
</feature>
<dbReference type="PANTHER" id="PTHR39084:SF1">
    <property type="entry name" value="DUF4010 DOMAIN-CONTAINING PROTEIN"/>
    <property type="match status" value="1"/>
</dbReference>
<dbReference type="Pfam" id="PF02308">
    <property type="entry name" value="MgtC"/>
    <property type="match status" value="1"/>
</dbReference>
<gene>
    <name evidence="4" type="ORF">SAMN05444581_12329</name>
</gene>
<proteinExistence type="predicted"/>
<dbReference type="InterPro" id="IPR049177">
    <property type="entry name" value="MgtC_SapB_SrpB_YhiD_N"/>
</dbReference>
<keyword evidence="1" id="KW-0472">Membrane</keyword>
<protein>
    <submittedName>
        <fullName evidence="4">Uncharacterized membrane protein, DUF4010 family</fullName>
    </submittedName>
</protein>
<feature type="transmembrane region" description="Helical" evidence="1">
    <location>
        <begin position="391"/>
        <end position="412"/>
    </location>
</feature>
<dbReference type="InterPro" id="IPR025105">
    <property type="entry name" value="DUF4010"/>
</dbReference>
<feature type="transmembrane region" description="Helical" evidence="1">
    <location>
        <begin position="265"/>
        <end position="286"/>
    </location>
</feature>
<evidence type="ECO:0000313" key="5">
    <source>
        <dbReference type="Proteomes" id="UP000198755"/>
    </source>
</evidence>
<feature type="transmembrane region" description="Helical" evidence="1">
    <location>
        <begin position="298"/>
        <end position="318"/>
    </location>
</feature>
<feature type="transmembrane region" description="Helical" evidence="1">
    <location>
        <begin position="98"/>
        <end position="120"/>
    </location>
</feature>
<dbReference type="AlphaFoldDB" id="A0A1I4CLP3"/>
<sequence>MAHLDPLILRLGVALGIGLLIGTERERRKGEGEDRAPAGLRTFALASLSGAIGFVTGGVPLLSVLIIGVFGLTALAYWQARDEDPGLTTEIALSATTVLGGLAMTQPGLAAGVAVAVTVLLNARSALHGFVRSGLSEGEVRDALIFAAATLIVLPLLPDKALGPFGALNPHAIWIIAILVMGIGAVGHVAVRLLGARYGLPISGLASGFVSSAATIGAMGARALKEQQSLAAAAAGAVLSTVATIIQMALVLAATNMATLYALRLPLACAGFTAVAYGAIFAMLALQNPSAEVNERGQAFSVKTALLFVAVLSAILLASRALDQWFGAAGVVAAAAVAGFVDTHSAAISVATLVGAGKLTAGKSALPILLALTSNTATKVLLAATSGGFAFACRVIPGLVLVILAAWAGWAIRPA</sequence>
<dbReference type="Proteomes" id="UP000198755">
    <property type="component" value="Unassembled WGS sequence"/>
</dbReference>
<feature type="transmembrane region" description="Helical" evidence="1">
    <location>
        <begin position="198"/>
        <end position="218"/>
    </location>
</feature>
<dbReference type="OrthoDB" id="9813718at2"/>
<evidence type="ECO:0000259" key="2">
    <source>
        <dbReference type="Pfam" id="PF02308"/>
    </source>
</evidence>
<keyword evidence="1" id="KW-1133">Transmembrane helix</keyword>
<dbReference type="EMBL" id="FOSN01000023">
    <property type="protein sequence ID" value="SFK81197.1"/>
    <property type="molecule type" value="Genomic_DNA"/>
</dbReference>
<keyword evidence="5" id="KW-1185">Reference proteome</keyword>
<organism evidence="4 5">
    <name type="scientific">Methylocapsa palsarum</name>
    <dbReference type="NCBI Taxonomy" id="1612308"/>
    <lineage>
        <taxon>Bacteria</taxon>
        <taxon>Pseudomonadati</taxon>
        <taxon>Pseudomonadota</taxon>
        <taxon>Alphaproteobacteria</taxon>
        <taxon>Hyphomicrobiales</taxon>
        <taxon>Beijerinckiaceae</taxon>
        <taxon>Methylocapsa</taxon>
    </lineage>
</organism>
<dbReference type="Pfam" id="PF13194">
    <property type="entry name" value="DUF4010"/>
    <property type="match status" value="1"/>
</dbReference>
<evidence type="ECO:0000313" key="4">
    <source>
        <dbReference type="EMBL" id="SFK81197.1"/>
    </source>
</evidence>
<feature type="transmembrane region" description="Helical" evidence="1">
    <location>
        <begin position="6"/>
        <end position="24"/>
    </location>
</feature>
<evidence type="ECO:0000256" key="1">
    <source>
        <dbReference type="SAM" id="Phobius"/>
    </source>
</evidence>
<feature type="domain" description="MgtC/SapB/SrpB/YhiD N-terminal" evidence="2">
    <location>
        <begin position="11"/>
        <end position="128"/>
    </location>
</feature>
<keyword evidence="1" id="KW-0812">Transmembrane</keyword>
<feature type="transmembrane region" description="Helical" evidence="1">
    <location>
        <begin position="172"/>
        <end position="191"/>
    </location>
</feature>